<gene>
    <name evidence="1" type="ORF">C8Q71DRAFT_383417</name>
</gene>
<dbReference type="EMBL" id="JADCUA010000034">
    <property type="protein sequence ID" value="KAH9829933.1"/>
    <property type="molecule type" value="Genomic_DNA"/>
</dbReference>
<dbReference type="SUPFAM" id="SSF81383">
    <property type="entry name" value="F-box domain"/>
    <property type="match status" value="1"/>
</dbReference>
<keyword evidence="2" id="KW-1185">Reference proteome</keyword>
<evidence type="ECO:0000313" key="1">
    <source>
        <dbReference type="EMBL" id="KAH9829933.1"/>
    </source>
</evidence>
<evidence type="ECO:0000313" key="2">
    <source>
        <dbReference type="Proteomes" id="UP000814176"/>
    </source>
</evidence>
<dbReference type="CDD" id="cd09917">
    <property type="entry name" value="F-box_SF"/>
    <property type="match status" value="1"/>
</dbReference>
<dbReference type="InterPro" id="IPR036047">
    <property type="entry name" value="F-box-like_dom_sf"/>
</dbReference>
<accession>A0ABQ8JZY3</accession>
<protein>
    <recommendedName>
        <fullName evidence="3">F-box domain-containing protein</fullName>
    </recommendedName>
</protein>
<organism evidence="1 2">
    <name type="scientific">Rhodofomes roseus</name>
    <dbReference type="NCBI Taxonomy" id="34475"/>
    <lineage>
        <taxon>Eukaryota</taxon>
        <taxon>Fungi</taxon>
        <taxon>Dikarya</taxon>
        <taxon>Basidiomycota</taxon>
        <taxon>Agaricomycotina</taxon>
        <taxon>Agaricomycetes</taxon>
        <taxon>Polyporales</taxon>
        <taxon>Rhodofomes</taxon>
    </lineage>
</organism>
<dbReference type="GeneID" id="71998945"/>
<sequence length="176" mass="20917">MNVQDIQLPWLTNFPNPRNVPYRLPMYHSEDYAPFPQELTDRICEHLWDDLVTLASCCRVCRAWYHAARRVFWDRETFVENRARLKDIAHVLLAKRNQPYFEQCNRLSIHDNRQEPFARTWPLLIPGHVLPRLSQVFLNGLDWSTAGPHRLFYDRLSFYTSVYGGPFVEIIGSHEM</sequence>
<dbReference type="Proteomes" id="UP000814176">
    <property type="component" value="Unassembled WGS sequence"/>
</dbReference>
<evidence type="ECO:0008006" key="3">
    <source>
        <dbReference type="Google" id="ProtNLM"/>
    </source>
</evidence>
<name>A0ABQ8JZY3_9APHY</name>
<proteinExistence type="predicted"/>
<dbReference type="RefSeq" id="XP_047773296.1">
    <property type="nucleotide sequence ID" value="XM_047918213.1"/>
</dbReference>
<reference evidence="1 2" key="1">
    <citation type="journal article" date="2021" name="Environ. Microbiol.">
        <title>Gene family expansions and transcriptome signatures uncover fungal adaptations to wood decay.</title>
        <authorList>
            <person name="Hage H."/>
            <person name="Miyauchi S."/>
            <person name="Viragh M."/>
            <person name="Drula E."/>
            <person name="Min B."/>
            <person name="Chaduli D."/>
            <person name="Navarro D."/>
            <person name="Favel A."/>
            <person name="Norest M."/>
            <person name="Lesage-Meessen L."/>
            <person name="Balint B."/>
            <person name="Merenyi Z."/>
            <person name="de Eugenio L."/>
            <person name="Morin E."/>
            <person name="Martinez A.T."/>
            <person name="Baldrian P."/>
            <person name="Stursova M."/>
            <person name="Martinez M.J."/>
            <person name="Novotny C."/>
            <person name="Magnuson J.K."/>
            <person name="Spatafora J.W."/>
            <person name="Maurice S."/>
            <person name="Pangilinan J."/>
            <person name="Andreopoulos W."/>
            <person name="LaButti K."/>
            <person name="Hundley H."/>
            <person name="Na H."/>
            <person name="Kuo A."/>
            <person name="Barry K."/>
            <person name="Lipzen A."/>
            <person name="Henrissat B."/>
            <person name="Riley R."/>
            <person name="Ahrendt S."/>
            <person name="Nagy L.G."/>
            <person name="Grigoriev I.V."/>
            <person name="Martin F."/>
            <person name="Rosso M.N."/>
        </authorList>
    </citation>
    <scope>NUCLEOTIDE SEQUENCE [LARGE SCALE GENOMIC DNA]</scope>
    <source>
        <strain evidence="1 2">CIRM-BRFM 1785</strain>
    </source>
</reference>
<comment type="caution">
    <text evidence="1">The sequence shown here is derived from an EMBL/GenBank/DDBJ whole genome shotgun (WGS) entry which is preliminary data.</text>
</comment>